<evidence type="ECO:0000259" key="1">
    <source>
        <dbReference type="Pfam" id="PF01841"/>
    </source>
</evidence>
<accession>A0A1V6LRM9</accession>
<name>A0A1V6LRM9_9FLAO</name>
<dbReference type="RefSeq" id="WP_080318664.1">
    <property type="nucleotide sequence ID" value="NZ_MTBC01000004.1"/>
</dbReference>
<dbReference type="SUPFAM" id="SSF54001">
    <property type="entry name" value="Cysteine proteinases"/>
    <property type="match status" value="1"/>
</dbReference>
<evidence type="ECO:0000313" key="3">
    <source>
        <dbReference type="Proteomes" id="UP000191680"/>
    </source>
</evidence>
<organism evidence="2 3">
    <name type="scientific">Croceivirga radicis</name>
    <dbReference type="NCBI Taxonomy" id="1929488"/>
    <lineage>
        <taxon>Bacteria</taxon>
        <taxon>Pseudomonadati</taxon>
        <taxon>Bacteroidota</taxon>
        <taxon>Flavobacteriia</taxon>
        <taxon>Flavobacteriales</taxon>
        <taxon>Flavobacteriaceae</taxon>
        <taxon>Croceivirga</taxon>
    </lineage>
</organism>
<evidence type="ECO:0000313" key="2">
    <source>
        <dbReference type="EMBL" id="OQD42851.1"/>
    </source>
</evidence>
<dbReference type="PANTHER" id="PTHR33490">
    <property type="entry name" value="BLR5614 PROTEIN-RELATED"/>
    <property type="match status" value="1"/>
</dbReference>
<gene>
    <name evidence="2" type="ORF">BUL40_07075</name>
</gene>
<dbReference type="Proteomes" id="UP000191680">
    <property type="component" value="Unassembled WGS sequence"/>
</dbReference>
<dbReference type="EMBL" id="MTBC01000004">
    <property type="protein sequence ID" value="OQD42851.1"/>
    <property type="molecule type" value="Genomic_DNA"/>
</dbReference>
<dbReference type="InterPro" id="IPR038765">
    <property type="entry name" value="Papain-like_cys_pep_sf"/>
</dbReference>
<keyword evidence="3" id="KW-1185">Reference proteome</keyword>
<comment type="caution">
    <text evidence="2">The sequence shown here is derived from an EMBL/GenBank/DDBJ whole genome shotgun (WGS) entry which is preliminary data.</text>
</comment>
<proteinExistence type="predicted"/>
<dbReference type="Pfam" id="PF01841">
    <property type="entry name" value="Transglut_core"/>
    <property type="match status" value="1"/>
</dbReference>
<dbReference type="AlphaFoldDB" id="A0A1V6LRM9"/>
<sequence length="212" mass="24249">MEQYLKETAYLNYSAKEIQDLIEPFKNKGLTPVEIAKQVYLLVRDGYRYDPYTISIDKNHYIASNLAVKTKGHCIDKAIILIAALRGLGIPARLRLAKVTNHIAVERLTERFGTNVLTPHGMAEVYLNGNWVKATPAFNKELCILCKVAPLEFDGETDSMFQEYNQEGAAFMEYLEDYGTFDDVPLNFMLENIREHYPTVFAVDTDKTTFKF</sequence>
<dbReference type="Gene3D" id="3.10.620.30">
    <property type="match status" value="1"/>
</dbReference>
<protein>
    <submittedName>
        <fullName evidence="2">Transglutaminase</fullName>
    </submittedName>
</protein>
<dbReference type="PANTHER" id="PTHR33490:SF3">
    <property type="entry name" value="CONSERVED INTEGRAL MEMBRANE PROTEIN"/>
    <property type="match status" value="1"/>
</dbReference>
<feature type="domain" description="Transglutaminase-like" evidence="1">
    <location>
        <begin position="23"/>
        <end position="136"/>
    </location>
</feature>
<dbReference type="InterPro" id="IPR002931">
    <property type="entry name" value="Transglutaminase-like"/>
</dbReference>
<reference evidence="2 3" key="1">
    <citation type="submission" date="2016-12" db="EMBL/GenBank/DDBJ databases">
        <authorList>
            <person name="Song W.-J."/>
            <person name="Kurnit D.M."/>
        </authorList>
    </citation>
    <scope>NUCLEOTIDE SEQUENCE [LARGE SCALE GENOMIC DNA]</scope>
    <source>
        <strain evidence="2 3">HSG9</strain>
    </source>
</reference>
<dbReference type="OrthoDB" id="9804872at2"/>